<dbReference type="GO" id="GO:0030246">
    <property type="term" value="F:carbohydrate binding"/>
    <property type="evidence" value="ECO:0007669"/>
    <property type="project" value="InterPro"/>
</dbReference>
<dbReference type="Pfam" id="PF08124">
    <property type="entry name" value="Lyase_8_N"/>
    <property type="match status" value="1"/>
</dbReference>
<keyword evidence="7" id="KW-1185">Reference proteome</keyword>
<feature type="active site" evidence="2">
    <location>
        <position position="187"/>
    </location>
</feature>
<comment type="similarity">
    <text evidence="1">Belongs to the polysaccharide lyase 8 family.</text>
</comment>
<feature type="domain" description="Polysaccharide lyase family 8 central" evidence="4">
    <location>
        <begin position="309"/>
        <end position="551"/>
    </location>
</feature>
<dbReference type="OrthoDB" id="5480482at2"/>
<dbReference type="RefSeq" id="WP_086157390.1">
    <property type="nucleotide sequence ID" value="NZ_CP021121.1"/>
</dbReference>
<feature type="active site" evidence="2">
    <location>
        <position position="250"/>
    </location>
</feature>
<dbReference type="KEGG" id="smao:CAG99_02580"/>
<gene>
    <name evidence="6" type="ORF">CAG99_02580</name>
</gene>
<dbReference type="PANTHER" id="PTHR38481">
    <property type="entry name" value="HYALURONATE LYASE"/>
    <property type="match status" value="1"/>
</dbReference>
<dbReference type="GO" id="GO:0016837">
    <property type="term" value="F:carbon-oxygen lyase activity, acting on polysaccharides"/>
    <property type="evidence" value="ECO:0007669"/>
    <property type="project" value="UniProtKB-ARBA"/>
</dbReference>
<evidence type="ECO:0000256" key="1">
    <source>
        <dbReference type="ARBA" id="ARBA00006699"/>
    </source>
</evidence>
<dbReference type="Proteomes" id="UP000194218">
    <property type="component" value="Chromosome"/>
</dbReference>
<dbReference type="InterPro" id="IPR003159">
    <property type="entry name" value="Lyase_8_central_dom"/>
</dbReference>
<dbReference type="SUPFAM" id="SSF48230">
    <property type="entry name" value="Chondroitin AC/alginate lyase"/>
    <property type="match status" value="1"/>
</dbReference>
<evidence type="ECO:0000259" key="4">
    <source>
        <dbReference type="Pfam" id="PF02278"/>
    </source>
</evidence>
<organism evidence="6 7">
    <name type="scientific">Streptomyces marincola</name>
    <dbReference type="NCBI Taxonomy" id="2878388"/>
    <lineage>
        <taxon>Bacteria</taxon>
        <taxon>Bacillati</taxon>
        <taxon>Actinomycetota</taxon>
        <taxon>Actinomycetes</taxon>
        <taxon>Kitasatosporales</taxon>
        <taxon>Streptomycetaceae</taxon>
        <taxon>Streptomyces</taxon>
    </lineage>
</organism>
<dbReference type="EMBL" id="CP021121">
    <property type="protein sequence ID" value="ARQ67866.1"/>
    <property type="molecule type" value="Genomic_DNA"/>
</dbReference>
<dbReference type="GO" id="GO:0005576">
    <property type="term" value="C:extracellular region"/>
    <property type="evidence" value="ECO:0007669"/>
    <property type="project" value="InterPro"/>
</dbReference>
<sequence length="603" mass="65180">MPGLDSVRMRLCAQLLTADPPAAAERERLADTLGDDSTWPDIDYDAPDGVEWEAIGHLDRARCLARSTAHHGQALRALEGWRRLGIHAANWWYNEIGVPQNVGDSLLLLHDRLGAEEREQWGDWLGDSAGPVEMTGQNIIWRQGVELRRAVLVGDADLLAAAVGRMATVLRPSDSEGIQDDLSFHHHGPLPYAGGYGASLVTTIVPWVHAVHDTPWAFDEEQVQLLVDYLLDGQQWALHGDGYDFTLMGREVTRETAHRAGAALRESLRRLLATGPPRARELTAFARRLEQLGAGDADGAGPGGPVGCRYYPRSDYLAHRRPGWSLSVRMSSTRTIPTESLAGENLRGRHLADGVAAIRVGDTPEDGYRAVLPVWDWARLPGITAEQPSDPAALLPRPNERRGAGDDVAGWTDGRLGIALMRLAGTDRIADGWKAWFCFGDMVIALGTHISAPSAEHPVITTIDQRLATGPVTIGPGPTGQDWVHQGRIGYIPLVEHSEVLAGTHPRSGSWSDITENGRATPQTANVFHVGVDHGHRPEGAFYAWLILPDADAETTRERAARPGVAVLANTAALQAVHCRGTGVTLTARHDTTGIALGSGIAD</sequence>
<accession>A0A1W7CT21</accession>
<reference evidence="6 7" key="1">
    <citation type="submission" date="2017-05" db="EMBL/GenBank/DDBJ databases">
        <title>Complete genome sequence of Streptomyces sp. SCSIO 03032 revealed the diverse biosynthetic pathways for its bioactive secondary metabolites.</title>
        <authorList>
            <person name="Ma L."/>
            <person name="Zhu Y."/>
            <person name="Zhang W."/>
            <person name="Zhang G."/>
            <person name="Tian X."/>
            <person name="Zhang S."/>
            <person name="Zhang C."/>
        </authorList>
    </citation>
    <scope>NUCLEOTIDE SEQUENCE [LARGE SCALE GENOMIC DNA]</scope>
    <source>
        <strain evidence="6 7">SCSIO 03032</strain>
    </source>
</reference>
<feature type="active site" evidence="2">
    <location>
        <position position="196"/>
    </location>
</feature>
<dbReference type="Gene3D" id="1.50.10.100">
    <property type="entry name" value="Chondroitin AC/alginate lyase"/>
    <property type="match status" value="1"/>
</dbReference>
<dbReference type="InterPro" id="IPR014718">
    <property type="entry name" value="GH-type_carb-bd"/>
</dbReference>
<dbReference type="PANTHER" id="PTHR38481:SF1">
    <property type="entry name" value="HYALURONATE LYASE"/>
    <property type="match status" value="1"/>
</dbReference>
<name>A0A1W7CT21_9ACTN</name>
<evidence type="ECO:0000313" key="7">
    <source>
        <dbReference type="Proteomes" id="UP000194218"/>
    </source>
</evidence>
<evidence type="ECO:0000256" key="2">
    <source>
        <dbReference type="PIRSR" id="PIRSR638970-1"/>
    </source>
</evidence>
<feature type="region of interest" description="Disordered" evidence="3">
    <location>
        <begin position="388"/>
        <end position="408"/>
    </location>
</feature>
<dbReference type="Gene3D" id="2.70.98.10">
    <property type="match status" value="1"/>
</dbReference>
<feature type="domain" description="Polysaccharide lyase 8 N-terminal alpha-helical" evidence="5">
    <location>
        <begin position="88"/>
        <end position="271"/>
    </location>
</feature>
<evidence type="ECO:0000259" key="5">
    <source>
        <dbReference type="Pfam" id="PF08124"/>
    </source>
</evidence>
<dbReference type="InterPro" id="IPR008929">
    <property type="entry name" value="Chondroitin_lyas"/>
</dbReference>
<protein>
    <submittedName>
        <fullName evidence="6">Silent information regulator protein Sir2</fullName>
    </submittedName>
</protein>
<proteinExistence type="inferred from homology"/>
<dbReference type="AlphaFoldDB" id="A0A1W7CT21"/>
<dbReference type="GO" id="GO:0005975">
    <property type="term" value="P:carbohydrate metabolic process"/>
    <property type="evidence" value="ECO:0007669"/>
    <property type="project" value="InterPro"/>
</dbReference>
<dbReference type="InterPro" id="IPR038970">
    <property type="entry name" value="Lyase_8"/>
</dbReference>
<dbReference type="SUPFAM" id="SSF74650">
    <property type="entry name" value="Galactose mutarotase-like"/>
    <property type="match status" value="1"/>
</dbReference>
<dbReference type="Pfam" id="PF02278">
    <property type="entry name" value="Lyase_8"/>
    <property type="match status" value="1"/>
</dbReference>
<dbReference type="InterPro" id="IPR011013">
    <property type="entry name" value="Gal_mutarotase_sf_dom"/>
</dbReference>
<evidence type="ECO:0000256" key="3">
    <source>
        <dbReference type="SAM" id="MobiDB-lite"/>
    </source>
</evidence>
<evidence type="ECO:0000313" key="6">
    <source>
        <dbReference type="EMBL" id="ARQ67866.1"/>
    </source>
</evidence>
<dbReference type="InterPro" id="IPR012970">
    <property type="entry name" value="Lyase_8_alpha_N"/>
</dbReference>